<dbReference type="EMBL" id="JACCFM010000001">
    <property type="protein sequence ID" value="NYJ18451.1"/>
    <property type="molecule type" value="Genomic_DNA"/>
</dbReference>
<organism evidence="1 2">
    <name type="scientific">Glaciibacter psychrotolerans</name>
    <dbReference type="NCBI Taxonomy" id="670054"/>
    <lineage>
        <taxon>Bacteria</taxon>
        <taxon>Bacillati</taxon>
        <taxon>Actinomycetota</taxon>
        <taxon>Actinomycetes</taxon>
        <taxon>Micrococcales</taxon>
        <taxon>Microbacteriaceae</taxon>
        <taxon>Glaciibacter</taxon>
    </lineage>
</organism>
<gene>
    <name evidence="1" type="ORF">HNR05_000242</name>
</gene>
<keyword evidence="2" id="KW-1185">Reference proteome</keyword>
<name>A0A7Z0EBL5_9MICO</name>
<proteinExistence type="predicted"/>
<dbReference type="Proteomes" id="UP000537260">
    <property type="component" value="Unassembled WGS sequence"/>
</dbReference>
<sequence>MSLWADEPFLWIFFHSQSSCFAAADGRGYRPYFENYTVDASILNLCLRA</sequence>
<comment type="caution">
    <text evidence="1">The sequence shown here is derived from an EMBL/GenBank/DDBJ whole genome shotgun (WGS) entry which is preliminary data.</text>
</comment>
<reference evidence="1 2" key="1">
    <citation type="submission" date="2020-07" db="EMBL/GenBank/DDBJ databases">
        <title>Sequencing the genomes of 1000 actinobacteria strains.</title>
        <authorList>
            <person name="Klenk H.-P."/>
        </authorList>
    </citation>
    <scope>NUCLEOTIDE SEQUENCE [LARGE SCALE GENOMIC DNA]</scope>
    <source>
        <strain evidence="1 2">LI1</strain>
    </source>
</reference>
<evidence type="ECO:0000313" key="1">
    <source>
        <dbReference type="EMBL" id="NYJ18451.1"/>
    </source>
</evidence>
<accession>A0A7Z0EBL5</accession>
<protein>
    <submittedName>
        <fullName evidence="1">Uncharacterized protein</fullName>
    </submittedName>
</protein>
<evidence type="ECO:0000313" key="2">
    <source>
        <dbReference type="Proteomes" id="UP000537260"/>
    </source>
</evidence>
<dbReference type="AlphaFoldDB" id="A0A7Z0EBL5"/>